<dbReference type="EMBL" id="CAJVPS010036744">
    <property type="protein sequence ID" value="CAG8743900.1"/>
    <property type="molecule type" value="Genomic_DNA"/>
</dbReference>
<accession>A0A9N9IQK8</accession>
<dbReference type="Proteomes" id="UP000789508">
    <property type="component" value="Unassembled WGS sequence"/>
</dbReference>
<feature type="non-terminal residue" evidence="1">
    <location>
        <position position="1"/>
    </location>
</feature>
<name>A0A9N9IQK8_9GLOM</name>
<comment type="caution">
    <text evidence="1">The sequence shown here is derived from an EMBL/GenBank/DDBJ whole genome shotgun (WGS) entry which is preliminary data.</text>
</comment>
<organism evidence="1 2">
    <name type="scientific">Ambispora leptoticha</name>
    <dbReference type="NCBI Taxonomy" id="144679"/>
    <lineage>
        <taxon>Eukaryota</taxon>
        <taxon>Fungi</taxon>
        <taxon>Fungi incertae sedis</taxon>
        <taxon>Mucoromycota</taxon>
        <taxon>Glomeromycotina</taxon>
        <taxon>Glomeromycetes</taxon>
        <taxon>Archaeosporales</taxon>
        <taxon>Ambisporaceae</taxon>
        <taxon>Ambispora</taxon>
    </lineage>
</organism>
<gene>
    <name evidence="1" type="ORF">ALEPTO_LOCUS13061</name>
</gene>
<sequence>YITQLIKYYKGFTKDTELNKHEEIQKAVQEALSVKLQQLPSHPDNISKNIQQMLPFTLSIKNKTTLKL</sequence>
<protein>
    <submittedName>
        <fullName evidence="1">11791_t:CDS:1</fullName>
    </submittedName>
</protein>
<proteinExistence type="predicted"/>
<dbReference type="AlphaFoldDB" id="A0A9N9IQK8"/>
<keyword evidence="2" id="KW-1185">Reference proteome</keyword>
<evidence type="ECO:0000313" key="2">
    <source>
        <dbReference type="Proteomes" id="UP000789508"/>
    </source>
</evidence>
<reference evidence="1" key="1">
    <citation type="submission" date="2021-06" db="EMBL/GenBank/DDBJ databases">
        <authorList>
            <person name="Kallberg Y."/>
            <person name="Tangrot J."/>
            <person name="Rosling A."/>
        </authorList>
    </citation>
    <scope>NUCLEOTIDE SEQUENCE</scope>
    <source>
        <strain evidence="1">FL130A</strain>
    </source>
</reference>
<dbReference type="OrthoDB" id="2448732at2759"/>
<evidence type="ECO:0000313" key="1">
    <source>
        <dbReference type="EMBL" id="CAG8743900.1"/>
    </source>
</evidence>